<comment type="subcellular location">
    <subcellularLocation>
        <location evidence="4 14">Cytoplasm</location>
    </subcellularLocation>
</comment>
<keyword evidence="10 14" id="KW-0479">Metal-binding</keyword>
<keyword evidence="12 14" id="KW-0378">Hydrolase</keyword>
<dbReference type="KEGG" id="abae:CL176_04630"/>
<dbReference type="Pfam" id="PF01351">
    <property type="entry name" value="RNase_HII"/>
    <property type="match status" value="1"/>
</dbReference>
<dbReference type="NCBIfam" id="TIGR00716">
    <property type="entry name" value="rnhC"/>
    <property type="match status" value="1"/>
</dbReference>
<dbReference type="CDD" id="cd06590">
    <property type="entry name" value="RNase_HII_bacteria_HIII_like"/>
    <property type="match status" value="1"/>
</dbReference>
<dbReference type="Gene3D" id="3.30.310.10">
    <property type="entry name" value="TATA-Binding Protein"/>
    <property type="match status" value="1"/>
</dbReference>
<keyword evidence="11 14" id="KW-0255">Endonuclease</keyword>
<organism evidence="17 18">
    <name type="scientific">Suicoccus acidiformans</name>
    <dbReference type="NCBI Taxonomy" id="2036206"/>
    <lineage>
        <taxon>Bacteria</taxon>
        <taxon>Bacillati</taxon>
        <taxon>Bacillota</taxon>
        <taxon>Bacilli</taxon>
        <taxon>Lactobacillales</taxon>
        <taxon>Aerococcaceae</taxon>
        <taxon>Suicoccus</taxon>
    </lineage>
</organism>
<keyword evidence="8 14" id="KW-0963">Cytoplasm</keyword>
<name>A0A347WJT3_9LACT</name>
<dbReference type="Gene3D" id="3.30.420.10">
    <property type="entry name" value="Ribonuclease H-like superfamily/Ribonuclease H"/>
    <property type="match status" value="1"/>
</dbReference>
<evidence type="ECO:0000256" key="2">
    <source>
        <dbReference type="ARBA" id="ARBA00001946"/>
    </source>
</evidence>
<dbReference type="CDD" id="cd14796">
    <property type="entry name" value="RNAse_HIII_N"/>
    <property type="match status" value="1"/>
</dbReference>
<dbReference type="FunFam" id="3.30.420.10:FF:000047">
    <property type="entry name" value="Ribonuclease HIII"/>
    <property type="match status" value="1"/>
</dbReference>
<accession>A0A347WJT3</accession>
<dbReference type="Pfam" id="PF11858">
    <property type="entry name" value="DUF3378"/>
    <property type="match status" value="1"/>
</dbReference>
<evidence type="ECO:0000256" key="9">
    <source>
        <dbReference type="ARBA" id="ARBA00022722"/>
    </source>
</evidence>
<comment type="function">
    <text evidence="3 14">Endonuclease that specifically degrades the RNA of RNA-DNA hybrids.</text>
</comment>
<evidence type="ECO:0000256" key="1">
    <source>
        <dbReference type="ARBA" id="ARBA00000077"/>
    </source>
</evidence>
<evidence type="ECO:0000256" key="12">
    <source>
        <dbReference type="ARBA" id="ARBA00022801"/>
    </source>
</evidence>
<protein>
    <recommendedName>
        <fullName evidence="7 14">Ribonuclease HIII</fullName>
        <shortName evidence="14">RNase HIII</shortName>
        <ecNumber evidence="6 14">3.1.26.4</ecNumber>
    </recommendedName>
</protein>
<dbReference type="InterPro" id="IPR024567">
    <property type="entry name" value="RNase_HII/HIII_dom"/>
</dbReference>
<dbReference type="InterPro" id="IPR012337">
    <property type="entry name" value="RNaseH-like_sf"/>
</dbReference>
<dbReference type="RefSeq" id="WP_118990253.1">
    <property type="nucleotide sequence ID" value="NZ_CP023434.1"/>
</dbReference>
<dbReference type="InterPro" id="IPR001352">
    <property type="entry name" value="RNase_HII/HIII"/>
</dbReference>
<evidence type="ECO:0000256" key="7">
    <source>
        <dbReference type="ARBA" id="ARBA00021407"/>
    </source>
</evidence>
<dbReference type="InterPro" id="IPR024568">
    <property type="entry name" value="RNase_HIII_N"/>
</dbReference>
<evidence type="ECO:0000313" key="18">
    <source>
        <dbReference type="Proteomes" id="UP000263232"/>
    </source>
</evidence>
<dbReference type="AlphaFoldDB" id="A0A347WJT3"/>
<dbReference type="OrthoDB" id="9777935at2"/>
<evidence type="ECO:0000256" key="3">
    <source>
        <dbReference type="ARBA" id="ARBA00004065"/>
    </source>
</evidence>
<dbReference type="GO" id="GO:0000287">
    <property type="term" value="F:magnesium ion binding"/>
    <property type="evidence" value="ECO:0007669"/>
    <property type="project" value="UniProtKB-UniRule"/>
</dbReference>
<keyword evidence="9 14" id="KW-0540">Nuclease</keyword>
<feature type="binding site" evidence="14 15">
    <location>
        <position position="93"/>
    </location>
    <ligand>
        <name>a divalent metal cation</name>
        <dbReference type="ChEBI" id="CHEBI:60240"/>
    </ligand>
</feature>
<reference evidence="17 18" key="1">
    <citation type="submission" date="2017-09" db="EMBL/GenBank/DDBJ databases">
        <title>Complete genome sequence of Oxytococcus suis strain ZY16052.</title>
        <authorList>
            <person name="Li F."/>
        </authorList>
    </citation>
    <scope>NUCLEOTIDE SEQUENCE [LARGE SCALE GENOMIC DNA]</scope>
    <source>
        <strain evidence="17 18">ZY16052</strain>
    </source>
</reference>
<proteinExistence type="inferred from homology"/>
<dbReference type="GO" id="GO:0003723">
    <property type="term" value="F:RNA binding"/>
    <property type="evidence" value="ECO:0007669"/>
    <property type="project" value="UniProtKB-UniRule"/>
</dbReference>
<dbReference type="EC" id="3.1.26.4" evidence="6 14"/>
<dbReference type="SUPFAM" id="SSF53098">
    <property type="entry name" value="Ribonuclease H-like"/>
    <property type="match status" value="1"/>
</dbReference>
<evidence type="ECO:0000313" key="17">
    <source>
        <dbReference type="EMBL" id="AXY25340.1"/>
    </source>
</evidence>
<dbReference type="Proteomes" id="UP000263232">
    <property type="component" value="Chromosome"/>
</dbReference>
<comment type="similarity">
    <text evidence="5 14">Belongs to the RNase HII family. RnhC subfamily.</text>
</comment>
<dbReference type="HAMAP" id="MF_00053">
    <property type="entry name" value="RNase_HIII"/>
    <property type="match status" value="1"/>
</dbReference>
<sequence>MSSVTLQMSAQAIRELESHYHTQLQAPVPYSVFRAKANGVTITAYESGKVLFQGKNAEAEASQWGQGESPKASSQAASQSTAYDKLALIGSDEVGNGSYFGPLIVCAAYVAPEQFELVRELGAQDSKNLSDGQIRDIAWQLKATVPYHLTNCPPVKYNEVIGSRYNAVSIKVSLHNFTIQKLYHKLTAEQRERLDGVLIDQFTPEASYRKYLAQEAQPYTDRLYFEKRGESAHLAVACASIIARDAFLESLETLGKPYGKTLPSGAGPAADQFAAGLLKAHGEEALAQTAKLHFRNTEKARKLAGS</sequence>
<evidence type="ECO:0000256" key="8">
    <source>
        <dbReference type="ARBA" id="ARBA00022490"/>
    </source>
</evidence>
<dbReference type="PROSITE" id="PS51975">
    <property type="entry name" value="RNASE_H_2"/>
    <property type="match status" value="1"/>
</dbReference>
<dbReference type="EMBL" id="CP023434">
    <property type="protein sequence ID" value="AXY25340.1"/>
    <property type="molecule type" value="Genomic_DNA"/>
</dbReference>
<evidence type="ECO:0000256" key="13">
    <source>
        <dbReference type="ARBA" id="ARBA00022842"/>
    </source>
</evidence>
<evidence type="ECO:0000259" key="16">
    <source>
        <dbReference type="PROSITE" id="PS51975"/>
    </source>
</evidence>
<keyword evidence="18" id="KW-1185">Reference proteome</keyword>
<dbReference type="PIRSF" id="PIRSF037748">
    <property type="entry name" value="RnhC"/>
    <property type="match status" value="1"/>
</dbReference>
<gene>
    <name evidence="14 17" type="primary">rnhC</name>
    <name evidence="17" type="ORF">CL176_04630</name>
</gene>
<comment type="cofactor">
    <cofactor evidence="14 15">
        <name>Mn(2+)</name>
        <dbReference type="ChEBI" id="CHEBI:29035"/>
    </cofactor>
    <cofactor evidence="14 15">
        <name>Mg(2+)</name>
        <dbReference type="ChEBI" id="CHEBI:18420"/>
    </cofactor>
    <text evidence="14 15">Manganese or magnesium. Binds 1 divalent metal ion per monomer in the absence of substrate. May bind a second metal ion after substrate binding.</text>
</comment>
<dbReference type="PANTHER" id="PTHR10954:SF23">
    <property type="entry name" value="RIBONUCLEASE"/>
    <property type="match status" value="1"/>
</dbReference>
<dbReference type="InterPro" id="IPR036397">
    <property type="entry name" value="RNaseH_sf"/>
</dbReference>
<dbReference type="GO" id="GO:0006298">
    <property type="term" value="P:mismatch repair"/>
    <property type="evidence" value="ECO:0007669"/>
    <property type="project" value="TreeGrafter"/>
</dbReference>
<dbReference type="GO" id="GO:0005737">
    <property type="term" value="C:cytoplasm"/>
    <property type="evidence" value="ECO:0007669"/>
    <property type="project" value="UniProtKB-SubCell"/>
</dbReference>
<evidence type="ECO:0000256" key="11">
    <source>
        <dbReference type="ARBA" id="ARBA00022759"/>
    </source>
</evidence>
<comment type="cofactor">
    <cofactor evidence="2">
        <name>Mg(2+)</name>
        <dbReference type="ChEBI" id="CHEBI:18420"/>
    </cofactor>
</comment>
<feature type="binding site" evidence="14 15">
    <location>
        <position position="92"/>
    </location>
    <ligand>
        <name>a divalent metal cation</name>
        <dbReference type="ChEBI" id="CHEBI:60240"/>
    </ligand>
</feature>
<dbReference type="PANTHER" id="PTHR10954">
    <property type="entry name" value="RIBONUCLEASE H2 SUBUNIT A"/>
    <property type="match status" value="1"/>
</dbReference>
<evidence type="ECO:0000256" key="5">
    <source>
        <dbReference type="ARBA" id="ARBA00008378"/>
    </source>
</evidence>
<feature type="domain" description="RNase H type-2" evidence="16">
    <location>
        <begin position="86"/>
        <end position="306"/>
    </location>
</feature>
<dbReference type="GO" id="GO:0043137">
    <property type="term" value="P:DNA replication, removal of RNA primer"/>
    <property type="evidence" value="ECO:0007669"/>
    <property type="project" value="TreeGrafter"/>
</dbReference>
<dbReference type="GO" id="GO:0032299">
    <property type="term" value="C:ribonuclease H2 complex"/>
    <property type="evidence" value="ECO:0007669"/>
    <property type="project" value="TreeGrafter"/>
</dbReference>
<dbReference type="GO" id="GO:0004523">
    <property type="term" value="F:RNA-DNA hybrid ribonuclease activity"/>
    <property type="evidence" value="ECO:0007669"/>
    <property type="project" value="UniProtKB-UniRule"/>
</dbReference>
<evidence type="ECO:0000256" key="4">
    <source>
        <dbReference type="ARBA" id="ARBA00004496"/>
    </source>
</evidence>
<comment type="catalytic activity">
    <reaction evidence="1 14 15">
        <text>Endonucleolytic cleavage to 5'-phosphomonoester.</text>
        <dbReference type="EC" id="3.1.26.4"/>
    </reaction>
</comment>
<feature type="binding site" evidence="14 15">
    <location>
        <position position="200"/>
    </location>
    <ligand>
        <name>a divalent metal cation</name>
        <dbReference type="ChEBI" id="CHEBI:60240"/>
    </ligand>
</feature>
<keyword evidence="13 14" id="KW-0460">Magnesium</keyword>
<dbReference type="InterPro" id="IPR004641">
    <property type="entry name" value="RNase_HIII"/>
</dbReference>
<evidence type="ECO:0000256" key="10">
    <source>
        <dbReference type="ARBA" id="ARBA00022723"/>
    </source>
</evidence>
<evidence type="ECO:0000256" key="6">
    <source>
        <dbReference type="ARBA" id="ARBA00012180"/>
    </source>
</evidence>
<evidence type="ECO:0000256" key="15">
    <source>
        <dbReference type="PROSITE-ProRule" id="PRU01319"/>
    </source>
</evidence>
<dbReference type="InterPro" id="IPR012295">
    <property type="entry name" value="TBP_dom_sf"/>
</dbReference>
<evidence type="ECO:0000256" key="14">
    <source>
        <dbReference type="HAMAP-Rule" id="MF_00053"/>
    </source>
</evidence>